<name>A0ABS5ELW3_9PROT</name>
<dbReference type="InterPro" id="IPR051849">
    <property type="entry name" value="GAG-degrading_sulfatase"/>
</dbReference>
<evidence type="ECO:0000313" key="4">
    <source>
        <dbReference type="Proteomes" id="UP000698752"/>
    </source>
</evidence>
<keyword evidence="4" id="KW-1185">Reference proteome</keyword>
<evidence type="ECO:0000313" key="3">
    <source>
        <dbReference type="EMBL" id="MBR0652021.1"/>
    </source>
</evidence>
<comment type="caution">
    <text evidence="3">The sequence shown here is derived from an EMBL/GenBank/DDBJ whole genome shotgun (WGS) entry which is preliminary data.</text>
</comment>
<dbReference type="PANTHER" id="PTHR46615:SF1">
    <property type="entry name" value="ARYLSULFATASE K"/>
    <property type="match status" value="1"/>
</dbReference>
<feature type="region of interest" description="Disordered" evidence="1">
    <location>
        <begin position="464"/>
        <end position="483"/>
    </location>
</feature>
<dbReference type="Proteomes" id="UP000698752">
    <property type="component" value="Unassembled WGS sequence"/>
</dbReference>
<dbReference type="SUPFAM" id="SSF53649">
    <property type="entry name" value="Alkaline phosphatase-like"/>
    <property type="match status" value="1"/>
</dbReference>
<accession>A0ABS5ELW3</accession>
<dbReference type="Gene3D" id="3.40.720.10">
    <property type="entry name" value="Alkaline Phosphatase, subunit A"/>
    <property type="match status" value="1"/>
</dbReference>
<dbReference type="CDD" id="cd16037">
    <property type="entry name" value="sulfatase_like"/>
    <property type="match status" value="1"/>
</dbReference>
<organism evidence="3 4">
    <name type="scientific">Neoroseomonas terrae</name>
    <dbReference type="NCBI Taxonomy" id="424799"/>
    <lineage>
        <taxon>Bacteria</taxon>
        <taxon>Pseudomonadati</taxon>
        <taxon>Pseudomonadota</taxon>
        <taxon>Alphaproteobacteria</taxon>
        <taxon>Acetobacterales</taxon>
        <taxon>Acetobacteraceae</taxon>
        <taxon>Neoroseomonas</taxon>
    </lineage>
</organism>
<feature type="domain" description="Sulfatase N-terminal" evidence="2">
    <location>
        <begin position="5"/>
        <end position="349"/>
    </location>
</feature>
<dbReference type="PANTHER" id="PTHR46615">
    <property type="entry name" value="ARYLSULFATASE K"/>
    <property type="match status" value="1"/>
</dbReference>
<reference evidence="4" key="1">
    <citation type="journal article" date="2021" name="Syst. Appl. Microbiol.">
        <title>Roseomonas hellenica sp. nov., isolated from roots of wild-growing Alkanna tinctoria.</title>
        <authorList>
            <person name="Rat A."/>
            <person name="Naranjo H.D."/>
            <person name="Lebbe L."/>
            <person name="Cnockaert M."/>
            <person name="Krigas N."/>
            <person name="Grigoriadou K."/>
            <person name="Maloupa E."/>
            <person name="Willems A."/>
        </authorList>
    </citation>
    <scope>NUCLEOTIDE SEQUENCE [LARGE SCALE GENOMIC DNA]</scope>
    <source>
        <strain evidence="4">LMG 31159</strain>
    </source>
</reference>
<proteinExistence type="predicted"/>
<dbReference type="EMBL" id="JAAEDI010000023">
    <property type="protein sequence ID" value="MBR0652021.1"/>
    <property type="molecule type" value="Genomic_DNA"/>
</dbReference>
<evidence type="ECO:0000256" key="1">
    <source>
        <dbReference type="SAM" id="MobiDB-lite"/>
    </source>
</evidence>
<protein>
    <submittedName>
        <fullName evidence="3">Sulfatase-like hydrolase/transferase</fullName>
    </submittedName>
</protein>
<dbReference type="RefSeq" id="WP_211870739.1">
    <property type="nucleotide sequence ID" value="NZ_JAAEDI010000023.1"/>
</dbReference>
<sequence>MTKARNLLVIMSDEHNPKIAGYAGDTVVATPHLDRLAARGTRFDAAYTPSPICVPARGAFATGQPVHRSRCWDNAIAYDGRMPSWHKALRDRGHHVASIGKLHFEGHPGQDYGFSEMILPMQITNGTGDVTMLLRDPTDVREAGARKLLAQSGPGESEYSIYDRRVAAAAQTWLRESAPRHTDKPWVLFVSMVSPHFPLTAPPEHYYRYADRDLPKPKLWDAPVEERLPHPWLRGYGHRSDHYRHFRSDDDLHRALAGYYGLVSFMDDHVGKILAALEAAGITDDTRVIYTSDHGDNLGSRGLWGKCTMYEESARIPLLMAGPDVPAATACPTPVTLCDVAATILDAVGAADAITELALPGESLLALAGAPPKDKAALSQLHTYCPNGVFMLRTLRHKYIHYVGAAPQLFDLEADPEELHDLAGDPAHAALLAALEARLRAMLDPETVDAEAIAAQSRKIDEYGGTERISQKERMAYTPPPVG</sequence>
<dbReference type="InterPro" id="IPR000917">
    <property type="entry name" value="Sulfatase_N"/>
</dbReference>
<evidence type="ECO:0000259" key="2">
    <source>
        <dbReference type="Pfam" id="PF00884"/>
    </source>
</evidence>
<dbReference type="InterPro" id="IPR017850">
    <property type="entry name" value="Alkaline_phosphatase_core_sf"/>
</dbReference>
<dbReference type="Pfam" id="PF00884">
    <property type="entry name" value="Sulfatase"/>
    <property type="match status" value="1"/>
</dbReference>
<gene>
    <name evidence="3" type="ORF">GXW78_20325</name>
</gene>